<comment type="caution">
    <text evidence="1">The sequence shown here is derived from an EMBL/GenBank/DDBJ whole genome shotgun (WGS) entry which is preliminary data.</text>
</comment>
<protein>
    <submittedName>
        <fullName evidence="1">Uncharacterized protein</fullName>
    </submittedName>
</protein>
<dbReference type="Proteomes" id="UP000004848">
    <property type="component" value="Unassembled WGS sequence"/>
</dbReference>
<dbReference type="EMBL" id="AAUW01000021">
    <property type="protein sequence ID" value="EAV41403.1"/>
    <property type="molecule type" value="Genomic_DNA"/>
</dbReference>
<proteinExistence type="predicted"/>
<gene>
    <name evidence="1" type="ORF">SIAM614_01394</name>
</gene>
<reference evidence="1 2" key="1">
    <citation type="submission" date="2006-05" db="EMBL/GenBank/DDBJ databases">
        <authorList>
            <person name="King G."/>
            <person name="Ferriera S."/>
            <person name="Johnson J."/>
            <person name="Kravitz S."/>
            <person name="Beeson K."/>
            <person name="Sutton G."/>
            <person name="Rogers Y.-H."/>
            <person name="Friedman R."/>
            <person name="Frazier M."/>
            <person name="Venter J.C."/>
        </authorList>
    </citation>
    <scope>NUCLEOTIDE SEQUENCE [LARGE SCALE GENOMIC DNA]</scope>
    <source>
        <strain evidence="2">ATCC 25650 / DSM 13394 / JCM 20685 / NBRC 16684 / NCIMB 2208 / IAM 12614 / B1</strain>
    </source>
</reference>
<organism evidence="1 2">
    <name type="scientific">Roseibium aggregatum (strain ATCC 25650 / DSM 13394 / JCM 20685 / NBRC 16684 / NCIMB 2208 / IAM 12614 / B1)</name>
    <name type="common">Stappia aggregata</name>
    <dbReference type="NCBI Taxonomy" id="384765"/>
    <lineage>
        <taxon>Bacteria</taxon>
        <taxon>Pseudomonadati</taxon>
        <taxon>Pseudomonadota</taxon>
        <taxon>Alphaproteobacteria</taxon>
        <taxon>Hyphomicrobiales</taxon>
        <taxon>Stappiaceae</taxon>
        <taxon>Roseibium</taxon>
    </lineage>
</organism>
<name>A0P0T9_ROSAI</name>
<evidence type="ECO:0000313" key="1">
    <source>
        <dbReference type="EMBL" id="EAV41403.1"/>
    </source>
</evidence>
<dbReference type="AlphaFoldDB" id="A0P0T9"/>
<sequence>MRAFDLAVQLRRTALDVGVTDALVFDMPMELGLELMAVVRSDLANAKGEALDDVVGKVDGAGTRRTRFRPLQHNNL</sequence>
<evidence type="ECO:0000313" key="2">
    <source>
        <dbReference type="Proteomes" id="UP000004848"/>
    </source>
</evidence>
<accession>A0P0T9</accession>